<dbReference type="InterPro" id="IPR036390">
    <property type="entry name" value="WH_DNA-bd_sf"/>
</dbReference>
<reference evidence="2" key="2">
    <citation type="submission" date="2021-04" db="EMBL/GenBank/DDBJ databases">
        <authorList>
            <person name="Gilroy R."/>
        </authorList>
    </citation>
    <scope>NUCLEOTIDE SEQUENCE</scope>
    <source>
        <strain evidence="2">876</strain>
    </source>
</reference>
<evidence type="ECO:0000259" key="1">
    <source>
        <dbReference type="PROSITE" id="PS50995"/>
    </source>
</evidence>
<reference evidence="2" key="1">
    <citation type="journal article" date="2021" name="PeerJ">
        <title>Extensive microbial diversity within the chicken gut microbiome revealed by metagenomics and culture.</title>
        <authorList>
            <person name="Gilroy R."/>
            <person name="Ravi A."/>
            <person name="Getino M."/>
            <person name="Pursley I."/>
            <person name="Horton D.L."/>
            <person name="Alikhan N.F."/>
            <person name="Baker D."/>
            <person name="Gharbi K."/>
            <person name="Hall N."/>
            <person name="Watson M."/>
            <person name="Adriaenssens E.M."/>
            <person name="Foster-Nyarko E."/>
            <person name="Jarju S."/>
            <person name="Secka A."/>
            <person name="Antonio M."/>
            <person name="Oren A."/>
            <person name="Chaudhuri R.R."/>
            <person name="La Ragione R."/>
            <person name="Hildebrand F."/>
            <person name="Pallen M.J."/>
        </authorList>
    </citation>
    <scope>NUCLEOTIDE SEQUENCE</scope>
    <source>
        <strain evidence="2">876</strain>
    </source>
</reference>
<accession>A0A9E2NUX0</accession>
<dbReference type="InterPro" id="IPR036388">
    <property type="entry name" value="WH-like_DNA-bd_sf"/>
</dbReference>
<proteinExistence type="predicted"/>
<gene>
    <name evidence="2" type="ORF">H9843_02925</name>
</gene>
<dbReference type="SMART" id="SM00347">
    <property type="entry name" value="HTH_MARR"/>
    <property type="match status" value="1"/>
</dbReference>
<dbReference type="InterPro" id="IPR039422">
    <property type="entry name" value="MarR/SlyA-like"/>
</dbReference>
<dbReference type="PROSITE" id="PS50995">
    <property type="entry name" value="HTH_MARR_2"/>
    <property type="match status" value="1"/>
</dbReference>
<dbReference type="GO" id="GO:0006950">
    <property type="term" value="P:response to stress"/>
    <property type="evidence" value="ECO:0007669"/>
    <property type="project" value="TreeGrafter"/>
</dbReference>
<evidence type="ECO:0000313" key="3">
    <source>
        <dbReference type="Proteomes" id="UP000824180"/>
    </source>
</evidence>
<dbReference type="InterPro" id="IPR000835">
    <property type="entry name" value="HTH_MarR-typ"/>
</dbReference>
<evidence type="ECO:0000313" key="2">
    <source>
        <dbReference type="EMBL" id="MBU3829832.1"/>
    </source>
</evidence>
<organism evidence="2 3">
    <name type="scientific">Candidatus Limosilactobacillus merdavium</name>
    <dbReference type="NCBI Taxonomy" id="2838651"/>
    <lineage>
        <taxon>Bacteria</taxon>
        <taxon>Bacillati</taxon>
        <taxon>Bacillota</taxon>
        <taxon>Bacilli</taxon>
        <taxon>Lactobacillales</taxon>
        <taxon>Lactobacillaceae</taxon>
        <taxon>Limosilactobacillus</taxon>
    </lineage>
</organism>
<dbReference type="Proteomes" id="UP000824180">
    <property type="component" value="Unassembled WGS sequence"/>
</dbReference>
<dbReference type="PANTHER" id="PTHR33164">
    <property type="entry name" value="TRANSCRIPTIONAL REGULATOR, MARR FAMILY"/>
    <property type="match status" value="1"/>
</dbReference>
<dbReference type="Pfam" id="PF01047">
    <property type="entry name" value="MarR"/>
    <property type="match status" value="1"/>
</dbReference>
<comment type="caution">
    <text evidence="2">The sequence shown here is derived from an EMBL/GenBank/DDBJ whole genome shotgun (WGS) entry which is preliminary data.</text>
</comment>
<dbReference type="SUPFAM" id="SSF46785">
    <property type="entry name" value="Winged helix' DNA-binding domain"/>
    <property type="match status" value="1"/>
</dbReference>
<feature type="domain" description="HTH marR-type" evidence="1">
    <location>
        <begin position="1"/>
        <end position="140"/>
    </location>
</feature>
<dbReference type="AlphaFoldDB" id="A0A9E2NUX0"/>
<dbReference type="GO" id="GO:0003700">
    <property type="term" value="F:DNA-binding transcription factor activity"/>
    <property type="evidence" value="ECO:0007669"/>
    <property type="project" value="InterPro"/>
</dbReference>
<name>A0A9E2NUX0_9LACO</name>
<dbReference type="Gene3D" id="1.10.10.10">
    <property type="entry name" value="Winged helix-like DNA-binding domain superfamily/Winged helix DNA-binding domain"/>
    <property type="match status" value="1"/>
</dbReference>
<dbReference type="EMBL" id="JAHLFK010000025">
    <property type="protein sequence ID" value="MBU3829832.1"/>
    <property type="molecule type" value="Genomic_DNA"/>
</dbReference>
<sequence>MSKNEKLLDKAIDVYLTALKGLGTFISEPSAEYSLSFEQYLILRMIVKNPQIRLMDIAKKRSVTRSAISRQLRPLLNHHYIEQKADPDDRRRMFLTSTAKGNEAEQKISSLVLKRFSKWIDVYGEERATQLLDLLEDFSKQIVQSD</sequence>
<protein>
    <submittedName>
        <fullName evidence="2">MarR family winged helix-turn-helix transcriptional regulator</fullName>
    </submittedName>
</protein>
<dbReference type="PANTHER" id="PTHR33164:SF57">
    <property type="entry name" value="MARR-FAMILY TRANSCRIPTIONAL REGULATOR"/>
    <property type="match status" value="1"/>
</dbReference>